<name>A0A0B0EHR7_9BACT</name>
<dbReference type="Gene3D" id="2.70.70.10">
    <property type="entry name" value="Glucose Permease (Domain IIA)"/>
    <property type="match status" value="1"/>
</dbReference>
<evidence type="ECO:0000313" key="3">
    <source>
        <dbReference type="Proteomes" id="UP000030652"/>
    </source>
</evidence>
<accession>A0A0B0EHR7</accession>
<evidence type="ECO:0000313" key="2">
    <source>
        <dbReference type="EMBL" id="KHE90653.1"/>
    </source>
</evidence>
<sequence length="157" mass="18038">METWWTDNGLRPTPHEGVDLCFYRDNAGKVRRIDNGTKIPVMYTGNIVHTHDDFLGKSIYIKHNINDKIGNALHTIYGHTTPRNRHDTEKRVREGDIIAEVAAVPENSKVLPHIHITMAWIHKSLPCKKLNWDTIWTSQSVTICNPLEYIDSKLEVS</sequence>
<dbReference type="EMBL" id="JRYO01000250">
    <property type="protein sequence ID" value="KHE90653.1"/>
    <property type="molecule type" value="Genomic_DNA"/>
</dbReference>
<dbReference type="AlphaFoldDB" id="A0A0B0EHR7"/>
<protein>
    <recommendedName>
        <fullName evidence="1">M23ase beta-sheet core domain-containing protein</fullName>
    </recommendedName>
</protein>
<gene>
    <name evidence="2" type="ORF">SCABRO_03609</name>
</gene>
<feature type="domain" description="M23ase beta-sheet core" evidence="1">
    <location>
        <begin position="32"/>
        <end position="119"/>
    </location>
</feature>
<reference evidence="2 3" key="1">
    <citation type="submission" date="2014-10" db="EMBL/GenBank/DDBJ databases">
        <title>Draft genome of anammox bacterium scalindua brodae, obtained using differential coverage binning of sequence data from two enrichment reactors.</title>
        <authorList>
            <person name="Speth D.R."/>
            <person name="Russ L."/>
            <person name="Kartal B."/>
            <person name="Op den Camp H.J."/>
            <person name="Dutilh B.E."/>
            <person name="Jetten M.S."/>
        </authorList>
    </citation>
    <scope>NUCLEOTIDE SEQUENCE [LARGE SCALE GENOMIC DNA]</scope>
    <source>
        <strain evidence="2">RU1</strain>
    </source>
</reference>
<comment type="caution">
    <text evidence="2">The sequence shown here is derived from an EMBL/GenBank/DDBJ whole genome shotgun (WGS) entry which is preliminary data.</text>
</comment>
<dbReference type="Pfam" id="PF01551">
    <property type="entry name" value="Peptidase_M23"/>
    <property type="match status" value="1"/>
</dbReference>
<dbReference type="Proteomes" id="UP000030652">
    <property type="component" value="Unassembled WGS sequence"/>
</dbReference>
<dbReference type="InterPro" id="IPR016047">
    <property type="entry name" value="M23ase_b-sheet_dom"/>
</dbReference>
<evidence type="ECO:0000259" key="1">
    <source>
        <dbReference type="Pfam" id="PF01551"/>
    </source>
</evidence>
<dbReference type="eggNOG" id="COG0739">
    <property type="taxonomic scope" value="Bacteria"/>
</dbReference>
<organism evidence="2 3">
    <name type="scientific">Candidatus Scalindua brodae</name>
    <dbReference type="NCBI Taxonomy" id="237368"/>
    <lineage>
        <taxon>Bacteria</taxon>
        <taxon>Pseudomonadati</taxon>
        <taxon>Planctomycetota</taxon>
        <taxon>Candidatus Brocadiia</taxon>
        <taxon>Candidatus Brocadiales</taxon>
        <taxon>Candidatus Scalinduaceae</taxon>
        <taxon>Candidatus Scalindua</taxon>
    </lineage>
</organism>
<dbReference type="InterPro" id="IPR011055">
    <property type="entry name" value="Dup_hybrid_motif"/>
</dbReference>
<proteinExistence type="predicted"/>